<proteinExistence type="predicted"/>
<gene>
    <name evidence="2" type="ORF">ACFQ0F_00995</name>
</gene>
<evidence type="ECO:0000256" key="1">
    <source>
        <dbReference type="SAM" id="Phobius"/>
    </source>
</evidence>
<keyword evidence="3" id="KW-1185">Reference proteome</keyword>
<protein>
    <submittedName>
        <fullName evidence="2">Uncharacterized protein</fullName>
    </submittedName>
</protein>
<evidence type="ECO:0000313" key="3">
    <source>
        <dbReference type="Proteomes" id="UP001597044"/>
    </source>
</evidence>
<dbReference type="EMBL" id="JBHTIT010000001">
    <property type="protein sequence ID" value="MFD0948983.1"/>
    <property type="molecule type" value="Genomic_DNA"/>
</dbReference>
<feature type="transmembrane region" description="Helical" evidence="1">
    <location>
        <begin position="100"/>
        <end position="125"/>
    </location>
</feature>
<sequence>MNQKLIKNGFILAAIMNFSVLIFSRGFTNVAINDADPIVMSNFGLLMIVMWGIAYLSAATVISNIKWVAGAFALEKLIYVVVWINWLLGNSLEAVYSTDIFAGIFYSIYGLNDLFFMLFFAWVFISSSHKIKS</sequence>
<accession>A0ABW3HC34</accession>
<dbReference type="RefSeq" id="WP_379068075.1">
    <property type="nucleotide sequence ID" value="NZ_JBHTIT010000001.1"/>
</dbReference>
<feature type="transmembrane region" description="Helical" evidence="1">
    <location>
        <begin position="12"/>
        <end position="32"/>
    </location>
</feature>
<feature type="transmembrane region" description="Helical" evidence="1">
    <location>
        <begin position="38"/>
        <end position="56"/>
    </location>
</feature>
<reference evidence="3" key="1">
    <citation type="journal article" date="2019" name="Int. J. Syst. Evol. Microbiol.">
        <title>The Global Catalogue of Microorganisms (GCM) 10K type strain sequencing project: providing services to taxonomists for standard genome sequencing and annotation.</title>
        <authorList>
            <consortium name="The Broad Institute Genomics Platform"/>
            <consortium name="The Broad Institute Genome Sequencing Center for Infectious Disease"/>
            <person name="Wu L."/>
            <person name="Ma J."/>
        </authorList>
    </citation>
    <scope>NUCLEOTIDE SEQUENCE [LARGE SCALE GENOMIC DNA]</scope>
    <source>
        <strain evidence="3">CCUG 63419</strain>
    </source>
</reference>
<evidence type="ECO:0000313" key="2">
    <source>
        <dbReference type="EMBL" id="MFD0948983.1"/>
    </source>
</evidence>
<keyword evidence="1" id="KW-0812">Transmembrane</keyword>
<name>A0ABW3HC34_9GAMM</name>
<keyword evidence="1" id="KW-0472">Membrane</keyword>
<keyword evidence="1" id="KW-1133">Transmembrane helix</keyword>
<comment type="caution">
    <text evidence="2">The sequence shown here is derived from an EMBL/GenBank/DDBJ whole genome shotgun (WGS) entry which is preliminary data.</text>
</comment>
<dbReference type="Proteomes" id="UP001597044">
    <property type="component" value="Unassembled WGS sequence"/>
</dbReference>
<organism evidence="2 3">
    <name type="scientific">Paraperlucidibaca wandonensis</name>
    <dbReference type="NCBI Taxonomy" id="1268273"/>
    <lineage>
        <taxon>Bacteria</taxon>
        <taxon>Pseudomonadati</taxon>
        <taxon>Pseudomonadota</taxon>
        <taxon>Gammaproteobacteria</taxon>
        <taxon>Moraxellales</taxon>
        <taxon>Moraxellaceae</taxon>
        <taxon>Paraperlucidibaca</taxon>
    </lineage>
</organism>
<feature type="transmembrane region" description="Helical" evidence="1">
    <location>
        <begin position="68"/>
        <end position="88"/>
    </location>
</feature>